<dbReference type="GO" id="GO:0005774">
    <property type="term" value="C:vacuolar membrane"/>
    <property type="evidence" value="ECO:0007669"/>
    <property type="project" value="EnsemblFungi"/>
</dbReference>
<feature type="domain" description="YMC020W-like alpha/beta hydrolase" evidence="1">
    <location>
        <begin position="168"/>
        <end position="328"/>
    </location>
</feature>
<evidence type="ECO:0000259" key="1">
    <source>
        <dbReference type="Pfam" id="PF26147"/>
    </source>
</evidence>
<dbReference type="KEGG" id="kaf:KAFR_0C05530"/>
<name>H2AT44_KAZAF</name>
<reference evidence="2 3" key="1">
    <citation type="journal article" date="2011" name="Proc. Natl. Acad. Sci. U.S.A.">
        <title>Evolutionary erosion of yeast sex chromosomes by mating-type switching accidents.</title>
        <authorList>
            <person name="Gordon J.L."/>
            <person name="Armisen D."/>
            <person name="Proux-Wera E."/>
            <person name="Oheigeartaigh S.S."/>
            <person name="Byrne K.P."/>
            <person name="Wolfe K.H."/>
        </authorList>
    </citation>
    <scope>NUCLEOTIDE SEQUENCE [LARGE SCALE GENOMIC DNA]</scope>
    <source>
        <strain evidence="3">ATCC 22294 / BCRC 22015 / CBS 2517 / CECT 1963 / NBRC 1671 / NRRL Y-8276</strain>
    </source>
</reference>
<feature type="domain" description="YMC020W-like alpha/beta hydrolase" evidence="1">
    <location>
        <begin position="358"/>
        <end position="560"/>
    </location>
</feature>
<organism evidence="2 3">
    <name type="scientific">Kazachstania africana (strain ATCC 22294 / BCRC 22015 / CBS 2517 / CECT 1963 / NBRC 1671 / NRRL Y-8276)</name>
    <name type="common">Yeast</name>
    <name type="synonym">Kluyveromyces africanus</name>
    <dbReference type="NCBI Taxonomy" id="1071382"/>
    <lineage>
        <taxon>Eukaryota</taxon>
        <taxon>Fungi</taxon>
        <taxon>Dikarya</taxon>
        <taxon>Ascomycota</taxon>
        <taxon>Saccharomycotina</taxon>
        <taxon>Saccharomycetes</taxon>
        <taxon>Saccharomycetales</taxon>
        <taxon>Saccharomycetaceae</taxon>
        <taxon>Kazachstania</taxon>
    </lineage>
</organism>
<dbReference type="AlphaFoldDB" id="H2AT44"/>
<dbReference type="OrthoDB" id="5598028at2759"/>
<dbReference type="InterPro" id="IPR058934">
    <property type="entry name" value="YMC020W-like"/>
</dbReference>
<dbReference type="EMBL" id="HE650823">
    <property type="protein sequence ID" value="CCF57544.1"/>
    <property type="molecule type" value="Genomic_DNA"/>
</dbReference>
<dbReference type="HOGENOM" id="CLU_010834_1_1_1"/>
<dbReference type="Pfam" id="PF26147">
    <property type="entry name" value="AB_HYDROLASE_YMC0-YMC35"/>
    <property type="match status" value="2"/>
</dbReference>
<protein>
    <recommendedName>
        <fullName evidence="1">YMC020W-like alpha/beta hydrolase domain-containing protein</fullName>
    </recommendedName>
</protein>
<dbReference type="FunCoup" id="H2AT44">
    <property type="interactions" value="90"/>
</dbReference>
<dbReference type="InterPro" id="IPR058933">
    <property type="entry name" value="YMC020W-like_ab_hydrolase"/>
</dbReference>
<dbReference type="PANTHER" id="PTHR47349:SF1">
    <property type="entry name" value="AER328WP"/>
    <property type="match status" value="1"/>
</dbReference>
<accession>H2AT44</accession>
<dbReference type="GeneID" id="13885462"/>
<sequence length="601" mass="67504">MLATLNGTYNSAFLTPRSRMDNNSTHSATLASPRRTRSRGWSLWGMGYPEEAEEDAALQVDQLEDQRESSVSTTDSDTRKRTWSFWSRQRGYTTTNANVDGLQFEVAGPVTLPKTERSTTSLNSPLINLLIPFDPDAMLYRKSTSSKDNKGTATCFTSQEPNIVVPSFEVLPKKSLWTSMTNIFGSSQTPQKHLYRADPIDKLSPILAKNRPLKIMIIGVHGFFPTKVLRTFIGEPTGTSMKFVTEAEEIVSEYFDNIGVDIEISKIALEKEGEIFDRVDFFYNVLKNWSTEINNTDMIYFVTHSQGCPVAIILLAKLIESGVLSLDNLNFVNNMGSKTNSEGVDPLDFLAQNNNNKKKIVSVLGMAGINNGPFYGADQTLLVKAYQTIAKDAMMELFEFQKFDSIQSKKLMQGLRVLIANNVKLTFVGSVNDQLVPLYSSTCLFAAHPNIFRATFIDKSSRTPAFITRIAKIAGTLLNLGFEDHSIIKEISGSLAGPLTGGGHSTIYNEKQVYELGIKFALETSDTLTDIPVTYTPYELSELGTNPYHLPWCMRGLLYETKRHLNDEELKLLYEEFEKWNPDTKQLKDIKYRLNGLKYKL</sequence>
<keyword evidence="3" id="KW-1185">Reference proteome</keyword>
<dbReference type="GO" id="GO:0071561">
    <property type="term" value="C:nucleus-vacuole junction"/>
    <property type="evidence" value="ECO:0007669"/>
    <property type="project" value="EnsemblFungi"/>
</dbReference>
<gene>
    <name evidence="2" type="primary">KAFR0C05530</name>
    <name evidence="2" type="ORF">KAFR_0C05530</name>
</gene>
<dbReference type="Proteomes" id="UP000005220">
    <property type="component" value="Chromosome 3"/>
</dbReference>
<evidence type="ECO:0000313" key="2">
    <source>
        <dbReference type="EMBL" id="CCF57544.1"/>
    </source>
</evidence>
<proteinExistence type="predicted"/>
<dbReference type="eggNOG" id="ENOG502QR2T">
    <property type="taxonomic scope" value="Eukaryota"/>
</dbReference>
<dbReference type="InParanoid" id="H2AT44"/>
<dbReference type="RefSeq" id="XP_003956679.1">
    <property type="nucleotide sequence ID" value="XM_003956630.1"/>
</dbReference>
<dbReference type="PANTHER" id="PTHR47349">
    <property type="entry name" value="CHROMOSOME 8, WHOLE GENOME SHOTGUN SEQUENCE"/>
    <property type="match status" value="1"/>
</dbReference>
<evidence type="ECO:0000313" key="3">
    <source>
        <dbReference type="Proteomes" id="UP000005220"/>
    </source>
</evidence>